<gene>
    <name evidence="1" type="ORF">F2Q68_00001107</name>
</gene>
<organism evidence="1 2">
    <name type="scientific">Brassica cretica</name>
    <name type="common">Mustard</name>
    <dbReference type="NCBI Taxonomy" id="69181"/>
    <lineage>
        <taxon>Eukaryota</taxon>
        <taxon>Viridiplantae</taxon>
        <taxon>Streptophyta</taxon>
        <taxon>Embryophyta</taxon>
        <taxon>Tracheophyta</taxon>
        <taxon>Spermatophyta</taxon>
        <taxon>Magnoliopsida</taxon>
        <taxon>eudicotyledons</taxon>
        <taxon>Gunneridae</taxon>
        <taxon>Pentapetalae</taxon>
        <taxon>rosids</taxon>
        <taxon>malvids</taxon>
        <taxon>Brassicales</taxon>
        <taxon>Brassicaceae</taxon>
        <taxon>Brassiceae</taxon>
        <taxon>Brassica</taxon>
    </lineage>
</organism>
<comment type="caution">
    <text evidence="1">The sequence shown here is derived from an EMBL/GenBank/DDBJ whole genome shotgun (WGS) entry which is preliminary data.</text>
</comment>
<dbReference type="AlphaFoldDB" id="A0A8S9J3X9"/>
<dbReference type="Proteomes" id="UP000712281">
    <property type="component" value="Unassembled WGS sequence"/>
</dbReference>
<evidence type="ECO:0000313" key="2">
    <source>
        <dbReference type="Proteomes" id="UP000712281"/>
    </source>
</evidence>
<accession>A0A8S9J3X9</accession>
<reference evidence="1" key="1">
    <citation type="submission" date="2019-12" db="EMBL/GenBank/DDBJ databases">
        <title>Genome sequencing and annotation of Brassica cretica.</title>
        <authorList>
            <person name="Studholme D.J."/>
            <person name="Sarris P.F."/>
        </authorList>
    </citation>
    <scope>NUCLEOTIDE SEQUENCE</scope>
    <source>
        <strain evidence="1">PFS-001/15</strain>
        <tissue evidence="1">Leaf</tissue>
    </source>
</reference>
<dbReference type="EMBL" id="QGKW02001660">
    <property type="protein sequence ID" value="KAF2576901.1"/>
    <property type="molecule type" value="Genomic_DNA"/>
</dbReference>
<evidence type="ECO:0000313" key="1">
    <source>
        <dbReference type="EMBL" id="KAF2576901.1"/>
    </source>
</evidence>
<name>A0A8S9J3X9_BRACR</name>
<protein>
    <submittedName>
        <fullName evidence="1">Uncharacterized protein</fullName>
    </submittedName>
</protein>
<proteinExistence type="predicted"/>
<sequence>MTSKKVAKEKEEITRLYRLVKTVPWIPKEPEFESAPHQISTPWPPELSLSLSGEMVYHFSLRERRYKGRRVSR</sequence>